<evidence type="ECO:0000313" key="3">
    <source>
        <dbReference type="Proteomes" id="UP001321473"/>
    </source>
</evidence>
<feature type="compositionally biased region" description="Basic and acidic residues" evidence="1">
    <location>
        <begin position="64"/>
        <end position="98"/>
    </location>
</feature>
<name>A0AAQ4F5U3_AMBAM</name>
<evidence type="ECO:0000256" key="1">
    <source>
        <dbReference type="SAM" id="MobiDB-lite"/>
    </source>
</evidence>
<protein>
    <submittedName>
        <fullName evidence="2">Uncharacterized protein</fullName>
    </submittedName>
</protein>
<organism evidence="2 3">
    <name type="scientific">Amblyomma americanum</name>
    <name type="common">Lone star tick</name>
    <dbReference type="NCBI Taxonomy" id="6943"/>
    <lineage>
        <taxon>Eukaryota</taxon>
        <taxon>Metazoa</taxon>
        <taxon>Ecdysozoa</taxon>
        <taxon>Arthropoda</taxon>
        <taxon>Chelicerata</taxon>
        <taxon>Arachnida</taxon>
        <taxon>Acari</taxon>
        <taxon>Parasitiformes</taxon>
        <taxon>Ixodida</taxon>
        <taxon>Ixodoidea</taxon>
        <taxon>Ixodidae</taxon>
        <taxon>Amblyomminae</taxon>
        <taxon>Amblyomma</taxon>
    </lineage>
</organism>
<gene>
    <name evidence="2" type="ORF">V5799_016161</name>
</gene>
<feature type="compositionally biased region" description="Basic and acidic residues" evidence="1">
    <location>
        <begin position="256"/>
        <end position="265"/>
    </location>
</feature>
<sequence>MDVFRDVLVVVVVPTNVADQSQENAQLRVRENETTLTNAVPSNSAGGFSAGGSSTVARPRGRPRKTEAEKAESRVRRAEAMRRKRREDAELRAREAEAKRRRRALNPELRAREAEAMRRKREDAKRRAERQRQQESELIALDAEARIRVAEARAKRAEAMRRRRRENAELRAREAEAKRQRRAMDPELRAREAEAMRRKRADAKQLARKAEAVRQRRHVGRNLEHSETSEAAEGIEKVIWRERRRALDRHRKRLRRQDVHKAEAARHRKKSAEGEASATSGEDGAHSSGFSAEDPELVHTDRNKAGSNSNTNTCECKRNTNPPWSVVVDIGNLPPKIVTTLLRPVVFAAVFDPCRSAAMPCCPVSWLLHAASSKVLAQPFESQTAAAVFTVLYLGSLWTPWQIYGEDWAHSSGFSAEGDPEFVHADQNKAGSNSDTNTCESKRDTNQQWSVVVDIGDLPPKFVTTLLRLVVFAAVFDPCRSASMPCCPVSWLLYAASSKVLAQPFESQTAAAVFTVLDLGRYAEL</sequence>
<dbReference type="Proteomes" id="UP001321473">
    <property type="component" value="Unassembled WGS sequence"/>
</dbReference>
<feature type="region of interest" description="Disordered" evidence="1">
    <location>
        <begin position="251"/>
        <end position="293"/>
    </location>
</feature>
<reference evidence="2 3" key="1">
    <citation type="journal article" date="2023" name="Arcadia Sci">
        <title>De novo assembly of a long-read Amblyomma americanum tick genome.</title>
        <authorList>
            <person name="Chou S."/>
            <person name="Poskanzer K.E."/>
            <person name="Rollins M."/>
            <person name="Thuy-Boun P.S."/>
        </authorList>
    </citation>
    <scope>NUCLEOTIDE SEQUENCE [LARGE SCALE GENOMIC DNA]</scope>
    <source>
        <strain evidence="2">F_SG_1</strain>
        <tissue evidence="2">Salivary glands</tissue>
    </source>
</reference>
<accession>A0AAQ4F5U3</accession>
<comment type="caution">
    <text evidence="2">The sequence shown here is derived from an EMBL/GenBank/DDBJ whole genome shotgun (WGS) entry which is preliminary data.</text>
</comment>
<feature type="region of interest" description="Disordered" evidence="1">
    <location>
        <begin position="36"/>
        <end position="134"/>
    </location>
</feature>
<feature type="compositionally biased region" description="Basic and acidic residues" evidence="1">
    <location>
        <begin position="109"/>
        <end position="134"/>
    </location>
</feature>
<feature type="non-terminal residue" evidence="2">
    <location>
        <position position="525"/>
    </location>
</feature>
<feature type="compositionally biased region" description="Low complexity" evidence="1">
    <location>
        <begin position="44"/>
        <end position="54"/>
    </location>
</feature>
<proteinExistence type="predicted"/>
<evidence type="ECO:0000313" key="2">
    <source>
        <dbReference type="EMBL" id="KAK8782497.1"/>
    </source>
</evidence>
<keyword evidence="3" id="KW-1185">Reference proteome</keyword>
<dbReference type="AlphaFoldDB" id="A0AAQ4F5U3"/>
<dbReference type="EMBL" id="JARKHS020006609">
    <property type="protein sequence ID" value="KAK8782497.1"/>
    <property type="molecule type" value="Genomic_DNA"/>
</dbReference>